<keyword evidence="1" id="KW-1133">Transmembrane helix</keyword>
<name>A0A6J4L7M0_9GAMM</name>
<dbReference type="EMBL" id="CADCUA010000370">
    <property type="protein sequence ID" value="CAA9326086.1"/>
    <property type="molecule type" value="Genomic_DNA"/>
</dbReference>
<dbReference type="InterPro" id="IPR046494">
    <property type="entry name" value="DUF6587"/>
</dbReference>
<evidence type="ECO:0000313" key="2">
    <source>
        <dbReference type="EMBL" id="CAA9326086.1"/>
    </source>
</evidence>
<keyword evidence="1" id="KW-0812">Transmembrane</keyword>
<organism evidence="2">
    <name type="scientific">uncultured Lysobacter sp</name>
    <dbReference type="NCBI Taxonomy" id="271060"/>
    <lineage>
        <taxon>Bacteria</taxon>
        <taxon>Pseudomonadati</taxon>
        <taxon>Pseudomonadota</taxon>
        <taxon>Gammaproteobacteria</taxon>
        <taxon>Lysobacterales</taxon>
        <taxon>Lysobacteraceae</taxon>
        <taxon>Lysobacter</taxon>
        <taxon>environmental samples</taxon>
    </lineage>
</organism>
<accession>A0A6J4L7M0</accession>
<reference evidence="2" key="1">
    <citation type="submission" date="2020-02" db="EMBL/GenBank/DDBJ databases">
        <authorList>
            <person name="Meier V. D."/>
        </authorList>
    </citation>
    <scope>NUCLEOTIDE SEQUENCE</scope>
    <source>
        <strain evidence="2">AVDCRST_MAG71</strain>
    </source>
</reference>
<dbReference type="Pfam" id="PF20228">
    <property type="entry name" value="DUF6587"/>
    <property type="match status" value="1"/>
</dbReference>
<protein>
    <submittedName>
        <fullName evidence="2">Uncharacterized protein</fullName>
    </submittedName>
</protein>
<proteinExistence type="predicted"/>
<gene>
    <name evidence="2" type="ORF">AVDCRST_MAG71-1513</name>
</gene>
<keyword evidence="1" id="KW-0472">Membrane</keyword>
<evidence type="ECO:0000256" key="1">
    <source>
        <dbReference type="SAM" id="Phobius"/>
    </source>
</evidence>
<dbReference type="AlphaFoldDB" id="A0A6J4L7M0"/>
<feature type="transmembrane region" description="Helical" evidence="1">
    <location>
        <begin position="6"/>
        <end position="25"/>
    </location>
</feature>
<sequence length="82" mass="8957">MDAHGMLLQQLVVAIAVAMSVGYLLQRQWPERVRRLRSAFAVRLLRTQGNTAHALGRWIAPQPRAQSECGSCNGCGPESGGR</sequence>